<dbReference type="AlphaFoldDB" id="T0GTL4"/>
<evidence type="ECO:0000313" key="2">
    <source>
        <dbReference type="EMBL" id="EQB04032.1"/>
    </source>
</evidence>
<dbReference type="EMBL" id="ATIB01000036">
    <property type="protein sequence ID" value="EQB04032.1"/>
    <property type="molecule type" value="Genomic_DNA"/>
</dbReference>
<dbReference type="Proteomes" id="UP000015524">
    <property type="component" value="Unassembled WGS sequence"/>
</dbReference>
<dbReference type="RefSeq" id="WP_021243938.1">
    <property type="nucleotide sequence ID" value="NZ_ATIB01000036.1"/>
</dbReference>
<dbReference type="OrthoDB" id="9857068at2"/>
<gene>
    <name evidence="2" type="ORF">L485_04925</name>
</gene>
<reference evidence="2 3" key="1">
    <citation type="journal article" date="2013" name="Genome Announc.">
        <title>Draft Genome Sequence of a Hexachlorocyclohexane-Degrading Bacterium, Sphingobium baderi Strain LL03T.</title>
        <authorList>
            <person name="Kaur J."/>
            <person name="Verma H."/>
            <person name="Tripathi C."/>
            <person name="Khurana J.P."/>
            <person name="Lal R."/>
        </authorList>
    </citation>
    <scope>NUCLEOTIDE SEQUENCE [LARGE SCALE GENOMIC DNA]</scope>
    <source>
        <strain evidence="2 3">LL03</strain>
    </source>
</reference>
<protein>
    <submittedName>
        <fullName evidence="2">Uncharacterized protein</fullName>
    </submittedName>
</protein>
<sequence length="59" mass="6739">MTAWIIINRTDPDLGWNAANQTWEADDYDTFSDDEKENSQDPALMPADGKWIPVPWNTA</sequence>
<evidence type="ECO:0000256" key="1">
    <source>
        <dbReference type="SAM" id="MobiDB-lite"/>
    </source>
</evidence>
<feature type="region of interest" description="Disordered" evidence="1">
    <location>
        <begin position="30"/>
        <end position="49"/>
    </location>
</feature>
<keyword evidence="3" id="KW-1185">Reference proteome</keyword>
<dbReference type="PATRIC" id="fig|1114964.8.peg.1513"/>
<accession>T0GTL4</accession>
<proteinExistence type="predicted"/>
<evidence type="ECO:0000313" key="3">
    <source>
        <dbReference type="Proteomes" id="UP000015524"/>
    </source>
</evidence>
<organism evidence="2 3">
    <name type="scientific">Sphingobium baderi LL03</name>
    <dbReference type="NCBI Taxonomy" id="1114964"/>
    <lineage>
        <taxon>Bacteria</taxon>
        <taxon>Pseudomonadati</taxon>
        <taxon>Pseudomonadota</taxon>
        <taxon>Alphaproteobacteria</taxon>
        <taxon>Sphingomonadales</taxon>
        <taxon>Sphingomonadaceae</taxon>
        <taxon>Sphingobium</taxon>
    </lineage>
</organism>
<comment type="caution">
    <text evidence="2">The sequence shown here is derived from an EMBL/GenBank/DDBJ whole genome shotgun (WGS) entry which is preliminary data.</text>
</comment>
<name>T0GTL4_9SPHN</name>